<reference evidence="2" key="1">
    <citation type="submission" date="2017-07" db="EMBL/GenBank/DDBJ databases">
        <title>Taro Niue Genome Assembly and Annotation.</title>
        <authorList>
            <person name="Atibalentja N."/>
            <person name="Keating K."/>
            <person name="Fields C.J."/>
        </authorList>
    </citation>
    <scope>NUCLEOTIDE SEQUENCE</scope>
    <source>
        <strain evidence="2">Niue_2</strain>
        <tissue evidence="2">Leaf</tissue>
    </source>
</reference>
<evidence type="ECO:0000256" key="1">
    <source>
        <dbReference type="SAM" id="MobiDB-lite"/>
    </source>
</evidence>
<keyword evidence="3" id="KW-1185">Reference proteome</keyword>
<feature type="compositionally biased region" description="Low complexity" evidence="1">
    <location>
        <begin position="38"/>
        <end position="49"/>
    </location>
</feature>
<evidence type="ECO:0000313" key="3">
    <source>
        <dbReference type="Proteomes" id="UP000652761"/>
    </source>
</evidence>
<protein>
    <recommendedName>
        <fullName evidence="4">Retrotransposon gag domain-containing protein</fullName>
    </recommendedName>
</protein>
<evidence type="ECO:0000313" key="2">
    <source>
        <dbReference type="EMBL" id="MQM22616.1"/>
    </source>
</evidence>
<gene>
    <name evidence="2" type="ORF">Taro_055671</name>
</gene>
<feature type="compositionally biased region" description="Polar residues" evidence="1">
    <location>
        <begin position="26"/>
        <end position="37"/>
    </location>
</feature>
<name>A0A843XTL8_COLES</name>
<proteinExistence type="predicted"/>
<dbReference type="OrthoDB" id="786614at2759"/>
<feature type="region of interest" description="Disordered" evidence="1">
    <location>
        <begin position="1"/>
        <end position="60"/>
    </location>
</feature>
<organism evidence="2 3">
    <name type="scientific">Colocasia esculenta</name>
    <name type="common">Wild taro</name>
    <name type="synonym">Arum esculentum</name>
    <dbReference type="NCBI Taxonomy" id="4460"/>
    <lineage>
        <taxon>Eukaryota</taxon>
        <taxon>Viridiplantae</taxon>
        <taxon>Streptophyta</taxon>
        <taxon>Embryophyta</taxon>
        <taxon>Tracheophyta</taxon>
        <taxon>Spermatophyta</taxon>
        <taxon>Magnoliopsida</taxon>
        <taxon>Liliopsida</taxon>
        <taxon>Araceae</taxon>
        <taxon>Aroideae</taxon>
        <taxon>Colocasieae</taxon>
        <taxon>Colocasia</taxon>
    </lineage>
</organism>
<sequence>MQKGTLVRGEDVDTSCMEGSQRRDGYTSQSNNLTRSPQQDGQEIQQQRQFNSNGQSVGIPTAMRSKDSVEADSSQDIATIISCKTAVLDSGGSKAIEGSNMAHNSSPQKDLGKEDLTQAHHIPSMQGIDKRRSAAKVVLDKGGNASQGNQGVAIPGVNHMDANTKSSVQRCGRQYHWLACDAKPEILGTSYPNHWGVIPNDEDKVTLATYMLQETADVWWASLLRTQFEDGAIDVAWDEFVRLFRAKFVPEHVQDRME</sequence>
<dbReference type="EMBL" id="NMUH01013424">
    <property type="protein sequence ID" value="MQM22616.1"/>
    <property type="molecule type" value="Genomic_DNA"/>
</dbReference>
<evidence type="ECO:0008006" key="4">
    <source>
        <dbReference type="Google" id="ProtNLM"/>
    </source>
</evidence>
<dbReference type="AlphaFoldDB" id="A0A843XTL8"/>
<accession>A0A843XTL8</accession>
<comment type="caution">
    <text evidence="2">The sequence shown here is derived from an EMBL/GenBank/DDBJ whole genome shotgun (WGS) entry which is preliminary data.</text>
</comment>
<dbReference type="Proteomes" id="UP000652761">
    <property type="component" value="Unassembled WGS sequence"/>
</dbReference>